<keyword evidence="4" id="KW-0346">Stress response</keyword>
<feature type="domain" description="RNA-binding S4" evidence="3">
    <location>
        <begin position="12"/>
        <end position="69"/>
    </location>
</feature>
<dbReference type="SUPFAM" id="SSF55174">
    <property type="entry name" value="Alpha-L RNA-binding motif"/>
    <property type="match status" value="1"/>
</dbReference>
<feature type="compositionally biased region" description="Basic and acidic residues" evidence="2">
    <location>
        <begin position="33"/>
        <end position="54"/>
    </location>
</feature>
<evidence type="ECO:0000256" key="2">
    <source>
        <dbReference type="SAM" id="MobiDB-lite"/>
    </source>
</evidence>
<protein>
    <submittedName>
        <fullName evidence="4">Heat shock protein 15</fullName>
    </submittedName>
</protein>
<dbReference type="Proteomes" id="UP000076079">
    <property type="component" value="Chromosome"/>
</dbReference>
<proteinExistence type="predicted"/>
<reference evidence="5" key="2">
    <citation type="submission" date="2016-04" db="EMBL/GenBank/DDBJ databases">
        <title>First Complete Genome Sequence of a Subdivision 6 Acidobacterium.</title>
        <authorList>
            <person name="Huang S."/>
            <person name="Vieira S."/>
            <person name="Bunk B."/>
            <person name="Riedel T."/>
            <person name="Sproeer C."/>
            <person name="Overmann J."/>
        </authorList>
    </citation>
    <scope>NUCLEOTIDE SEQUENCE [LARGE SCALE GENOMIC DNA]</scope>
    <source>
        <strain evidence="5">DSM 100886 HEG_-6_39</strain>
    </source>
</reference>
<dbReference type="Gene3D" id="3.10.290.10">
    <property type="entry name" value="RNA-binding S4 domain"/>
    <property type="match status" value="1"/>
</dbReference>
<dbReference type="RefSeq" id="WP_110172734.1">
    <property type="nucleotide sequence ID" value="NZ_CP015136.1"/>
</dbReference>
<dbReference type="AlphaFoldDB" id="A0A143PRC3"/>
<dbReference type="CDD" id="cd00165">
    <property type="entry name" value="S4"/>
    <property type="match status" value="1"/>
</dbReference>
<evidence type="ECO:0000313" key="4">
    <source>
        <dbReference type="EMBL" id="AMY11162.1"/>
    </source>
</evidence>
<dbReference type="EMBL" id="CP015136">
    <property type="protein sequence ID" value="AMY11162.1"/>
    <property type="molecule type" value="Genomic_DNA"/>
</dbReference>
<dbReference type="InterPro" id="IPR036986">
    <property type="entry name" value="S4_RNA-bd_sf"/>
</dbReference>
<feature type="region of interest" description="Disordered" evidence="2">
    <location>
        <begin position="33"/>
        <end position="58"/>
    </location>
</feature>
<dbReference type="STRING" id="1855912.LuPra_04409"/>
<evidence type="ECO:0000313" key="5">
    <source>
        <dbReference type="Proteomes" id="UP000076079"/>
    </source>
</evidence>
<accession>A0A143PRC3</accession>
<dbReference type="InterPro" id="IPR002942">
    <property type="entry name" value="S4_RNA-bd"/>
</dbReference>
<reference evidence="4 5" key="1">
    <citation type="journal article" date="2016" name="Genome Announc.">
        <title>First Complete Genome Sequence of a Subdivision 6 Acidobacterium Strain.</title>
        <authorList>
            <person name="Huang S."/>
            <person name="Vieira S."/>
            <person name="Bunk B."/>
            <person name="Riedel T."/>
            <person name="Sproer C."/>
            <person name="Overmann J."/>
        </authorList>
    </citation>
    <scope>NUCLEOTIDE SEQUENCE [LARGE SCALE GENOMIC DNA]</scope>
    <source>
        <strain evidence="5">DSM 100886 HEG_-6_39</strain>
    </source>
</reference>
<keyword evidence="1" id="KW-0694">RNA-binding</keyword>
<dbReference type="Pfam" id="PF01479">
    <property type="entry name" value="S4"/>
    <property type="match status" value="1"/>
</dbReference>
<sequence length="135" mass="15170">MSAPPPVSDHPLRLDVWLDVACLCKTRSEAQRAVKGGKVEVNGERPKQNREVKPGDTVTLTRPLGRKQVVRVLGTCEQHLPKADAKALLFEDITPPPTPEEQAFQQLLKDTRPRGPVISPDKRERRELRRLKGRA</sequence>
<evidence type="ECO:0000256" key="1">
    <source>
        <dbReference type="PROSITE-ProRule" id="PRU00182"/>
    </source>
</evidence>
<dbReference type="PROSITE" id="PS50889">
    <property type="entry name" value="S4"/>
    <property type="match status" value="1"/>
</dbReference>
<keyword evidence="5" id="KW-1185">Reference proteome</keyword>
<organism evidence="4 5">
    <name type="scientific">Luteitalea pratensis</name>
    <dbReference type="NCBI Taxonomy" id="1855912"/>
    <lineage>
        <taxon>Bacteria</taxon>
        <taxon>Pseudomonadati</taxon>
        <taxon>Acidobacteriota</taxon>
        <taxon>Vicinamibacteria</taxon>
        <taxon>Vicinamibacterales</taxon>
        <taxon>Vicinamibacteraceae</taxon>
        <taxon>Luteitalea</taxon>
    </lineage>
</organism>
<gene>
    <name evidence="4" type="primary">hslR</name>
    <name evidence="4" type="ORF">LuPra_04409</name>
</gene>
<dbReference type="GO" id="GO:0003723">
    <property type="term" value="F:RNA binding"/>
    <property type="evidence" value="ECO:0007669"/>
    <property type="project" value="UniProtKB-KW"/>
</dbReference>
<evidence type="ECO:0000259" key="3">
    <source>
        <dbReference type="SMART" id="SM00363"/>
    </source>
</evidence>
<name>A0A143PRC3_LUTPR</name>
<dbReference type="KEGG" id="abac:LuPra_04409"/>
<dbReference type="OrthoDB" id="9797176at2"/>
<feature type="region of interest" description="Disordered" evidence="2">
    <location>
        <begin position="111"/>
        <end position="135"/>
    </location>
</feature>
<dbReference type="SMART" id="SM00363">
    <property type="entry name" value="S4"/>
    <property type="match status" value="1"/>
</dbReference>